<comment type="caution">
    <text evidence="4">The sequence shown here is derived from an EMBL/GenBank/DDBJ whole genome shotgun (WGS) entry which is preliminary data.</text>
</comment>
<proteinExistence type="inferred from homology"/>
<dbReference type="EMBL" id="PIQE01000001">
    <property type="protein sequence ID" value="RUO74997.1"/>
    <property type="molecule type" value="Genomic_DNA"/>
</dbReference>
<dbReference type="STRING" id="1122124.GCA_000423165_00089"/>
<name>A0A432ZAL1_9GAMM</name>
<dbReference type="InterPro" id="IPR036388">
    <property type="entry name" value="WH-like_DNA-bd_sf"/>
</dbReference>
<dbReference type="InterPro" id="IPR041614">
    <property type="entry name" value="DprA_WH"/>
</dbReference>
<dbReference type="Gene3D" id="3.40.50.450">
    <property type="match status" value="1"/>
</dbReference>
<organism evidence="4 5">
    <name type="scientific">Pseudidiomarina sediminum</name>
    <dbReference type="NCBI Taxonomy" id="431675"/>
    <lineage>
        <taxon>Bacteria</taxon>
        <taxon>Pseudomonadati</taxon>
        <taxon>Pseudomonadota</taxon>
        <taxon>Gammaproteobacteria</taxon>
        <taxon>Alteromonadales</taxon>
        <taxon>Idiomarinaceae</taxon>
        <taxon>Pseudidiomarina</taxon>
    </lineage>
</organism>
<dbReference type="NCBIfam" id="TIGR00732">
    <property type="entry name" value="dprA"/>
    <property type="match status" value="1"/>
</dbReference>
<dbReference type="PANTHER" id="PTHR43022:SF1">
    <property type="entry name" value="PROTEIN SMF"/>
    <property type="match status" value="1"/>
</dbReference>
<evidence type="ECO:0000259" key="2">
    <source>
        <dbReference type="Pfam" id="PF02481"/>
    </source>
</evidence>
<dbReference type="SUPFAM" id="SSF102405">
    <property type="entry name" value="MCP/YpsA-like"/>
    <property type="match status" value="1"/>
</dbReference>
<accession>A0A432ZAL1</accession>
<evidence type="ECO:0000259" key="3">
    <source>
        <dbReference type="Pfam" id="PF17782"/>
    </source>
</evidence>
<dbReference type="GO" id="GO:0009294">
    <property type="term" value="P:DNA-mediated transformation"/>
    <property type="evidence" value="ECO:0007669"/>
    <property type="project" value="InterPro"/>
</dbReference>
<comment type="similarity">
    <text evidence="1">Belongs to the DprA/Smf family.</text>
</comment>
<dbReference type="InterPro" id="IPR003488">
    <property type="entry name" value="DprA"/>
</dbReference>
<keyword evidence="5" id="KW-1185">Reference proteome</keyword>
<feature type="domain" description="DprA winged helix" evidence="3">
    <location>
        <begin position="289"/>
        <end position="338"/>
    </location>
</feature>
<gene>
    <name evidence="4" type="primary">dprA</name>
    <name evidence="4" type="ORF">CWI80_06625</name>
</gene>
<dbReference type="RefSeq" id="WP_051206985.1">
    <property type="nucleotide sequence ID" value="NZ_PIQE01000001.1"/>
</dbReference>
<protein>
    <submittedName>
        <fullName evidence="4">DNA-protecting protein DprA</fullName>
    </submittedName>
</protein>
<evidence type="ECO:0000313" key="4">
    <source>
        <dbReference type="EMBL" id="RUO74997.1"/>
    </source>
</evidence>
<evidence type="ECO:0000256" key="1">
    <source>
        <dbReference type="ARBA" id="ARBA00006525"/>
    </source>
</evidence>
<dbReference type="InterPro" id="IPR057666">
    <property type="entry name" value="DrpA_SLOG"/>
</dbReference>
<dbReference type="PANTHER" id="PTHR43022">
    <property type="entry name" value="PROTEIN SMF"/>
    <property type="match status" value="1"/>
</dbReference>
<reference evidence="5" key="1">
    <citation type="journal article" date="2018" name="Front. Microbiol.">
        <title>Genome-Based Analysis Reveals the Taxonomy and Diversity of the Family Idiomarinaceae.</title>
        <authorList>
            <person name="Liu Y."/>
            <person name="Lai Q."/>
            <person name="Shao Z."/>
        </authorList>
    </citation>
    <scope>NUCLEOTIDE SEQUENCE [LARGE SCALE GENOMIC DNA]</scope>
    <source>
        <strain evidence="5">c121</strain>
    </source>
</reference>
<feature type="domain" description="Smf/DprA SLOG" evidence="2">
    <location>
        <begin position="63"/>
        <end position="268"/>
    </location>
</feature>
<dbReference type="Pfam" id="PF17782">
    <property type="entry name" value="WHD_DprA"/>
    <property type="match status" value="1"/>
</dbReference>
<sequence length="345" mass="36887">MQPSLLELLALQRLASSARRQVRQSATLASCQALLQPIMAGIPERTLATAQQWLSGGQRCVLHWFSSAYPTQLRAIHDPPLVLFVAGNLTLLEAPQVALVGSRKASPPALHTSRYFAEHLTQSGVLVSSGMAQGVDRAAHVGALQVGPTLAVLGTGPDNVYPKQHRQLQQQIEQAGVLVSEFPPGTPAKRDHFPRRNRILSGLSKGVLVVAAQTRSGTLTTARIATEQNRSVLAIPGSIWDPEMSGNLRLLQQGAALVTQVQDIFDELNLPRTAPCSEEVLENNSQRSLANPQLLANVGTEATSLDTIVARSGLPVAVVSEQLVLLELEGRVASVAGGYCKVGRR</sequence>
<dbReference type="Pfam" id="PF02481">
    <property type="entry name" value="DNA_processg_A"/>
    <property type="match status" value="1"/>
</dbReference>
<dbReference type="Gene3D" id="1.10.10.10">
    <property type="entry name" value="Winged helix-like DNA-binding domain superfamily/Winged helix DNA-binding domain"/>
    <property type="match status" value="1"/>
</dbReference>
<evidence type="ECO:0000313" key="5">
    <source>
        <dbReference type="Proteomes" id="UP000287022"/>
    </source>
</evidence>
<dbReference type="Proteomes" id="UP000287022">
    <property type="component" value="Unassembled WGS sequence"/>
</dbReference>
<dbReference type="AlphaFoldDB" id="A0A432ZAL1"/>